<reference evidence="2 3" key="1">
    <citation type="submission" date="2021-08" db="EMBL/GenBank/DDBJ databases">
        <title>Draft Genome Sequence of Phanerochaete sordida strain YK-624.</title>
        <authorList>
            <person name="Mori T."/>
            <person name="Dohra H."/>
            <person name="Suzuki T."/>
            <person name="Kawagishi H."/>
            <person name="Hirai H."/>
        </authorList>
    </citation>
    <scope>NUCLEOTIDE SEQUENCE [LARGE SCALE GENOMIC DNA]</scope>
    <source>
        <strain evidence="2 3">YK-624</strain>
    </source>
</reference>
<evidence type="ECO:0000313" key="3">
    <source>
        <dbReference type="Proteomes" id="UP000703269"/>
    </source>
</evidence>
<evidence type="ECO:0000256" key="1">
    <source>
        <dbReference type="SAM" id="MobiDB-lite"/>
    </source>
</evidence>
<evidence type="ECO:0000313" key="2">
    <source>
        <dbReference type="EMBL" id="GJE86779.1"/>
    </source>
</evidence>
<feature type="compositionally biased region" description="Polar residues" evidence="1">
    <location>
        <begin position="43"/>
        <end position="53"/>
    </location>
</feature>
<sequence length="473" mass="52473">MPRASTRQQNTGETEPASSAVLAQDPSQPPLSPDSAQEEANIWQKTLRTPMNSSDEEDEEDEDEDEEGEGREGALRRSPSAENTDEQENNVYSNAEITSPAFKKLKKPPPAKYSTFFKLTDKTKLEDWRGLLSDHIDNALKLERIVFSRFSITFTVPRISPQPLIITIDDEKTYAEMIRRACKPKDPTVNIVIIEEQVEHPMHTQNLQSPKERSTKTRKKDSAERDHSESEEDAPPPKKSKKTKAPKASDIDPANQKIIDEIKVLRNKYTCEGNCASDHCYVLSDGEHLALGHPHFEAAKASSLRLETFPPNCALFDAVAKTVSRPSPVLERRLQQQRHGNGTQVNVTLTSELLNGLAGNLPANPRPSMPTPATAALNAPAPLPPVSTSETMLLPSSYGSGPRMKTPLFCEKFLLDEDREEICDLLQKEGYVGTQTFRFITLADLKATGFNRGQTAQLRDAVEMWAGAGDDSV</sequence>
<gene>
    <name evidence="2" type="ORF">PsYK624_028610</name>
</gene>
<dbReference type="EMBL" id="BPQB01000004">
    <property type="protein sequence ID" value="GJE86779.1"/>
    <property type="molecule type" value="Genomic_DNA"/>
</dbReference>
<feature type="region of interest" description="Disordered" evidence="1">
    <location>
        <begin position="200"/>
        <end position="254"/>
    </location>
</feature>
<dbReference type="OrthoDB" id="3063862at2759"/>
<proteinExistence type="predicted"/>
<protein>
    <submittedName>
        <fullName evidence="2">Uncharacterized protein</fullName>
    </submittedName>
</protein>
<name>A0A9P3G353_9APHY</name>
<feature type="compositionally biased region" description="Polar residues" evidence="1">
    <location>
        <begin position="1"/>
        <end position="17"/>
    </location>
</feature>
<organism evidence="2 3">
    <name type="scientific">Phanerochaete sordida</name>
    <dbReference type="NCBI Taxonomy" id="48140"/>
    <lineage>
        <taxon>Eukaryota</taxon>
        <taxon>Fungi</taxon>
        <taxon>Dikarya</taxon>
        <taxon>Basidiomycota</taxon>
        <taxon>Agaricomycotina</taxon>
        <taxon>Agaricomycetes</taxon>
        <taxon>Polyporales</taxon>
        <taxon>Phanerochaetaceae</taxon>
        <taxon>Phanerochaete</taxon>
    </lineage>
</organism>
<comment type="caution">
    <text evidence="2">The sequence shown here is derived from an EMBL/GenBank/DDBJ whole genome shotgun (WGS) entry which is preliminary data.</text>
</comment>
<feature type="region of interest" description="Disordered" evidence="1">
    <location>
        <begin position="1"/>
        <end position="94"/>
    </location>
</feature>
<feature type="compositionally biased region" description="Basic and acidic residues" evidence="1">
    <location>
        <begin position="210"/>
        <end position="228"/>
    </location>
</feature>
<accession>A0A9P3G353</accession>
<feature type="compositionally biased region" description="Acidic residues" evidence="1">
    <location>
        <begin position="54"/>
        <end position="69"/>
    </location>
</feature>
<keyword evidence="3" id="KW-1185">Reference proteome</keyword>
<dbReference type="AlphaFoldDB" id="A0A9P3G353"/>
<dbReference type="Proteomes" id="UP000703269">
    <property type="component" value="Unassembled WGS sequence"/>
</dbReference>